<dbReference type="InterPro" id="IPR011006">
    <property type="entry name" value="CheY-like_superfamily"/>
</dbReference>
<dbReference type="PROSITE" id="PS50110">
    <property type="entry name" value="RESPONSE_REGULATORY"/>
    <property type="match status" value="1"/>
</dbReference>
<dbReference type="RefSeq" id="WP_012470481.1">
    <property type="nucleotide sequence ID" value="NC_010814.1"/>
</dbReference>
<sequence length="126" mass="13784">MKKRILLVDDEAGVTRMMRRNLEATGRFEVRDLNDPTQALETARQFRPDLVLLDVMMPEMDGGSVAAAFAEEPQLARVPIIFLTAIVSKKEVEPTGSQIGSHTFLAKPVVFSDLLACIDGQLGQAG</sequence>
<keyword evidence="5" id="KW-1185">Reference proteome</keyword>
<name>B3E5Q7_TRIL1</name>
<dbReference type="OrthoDB" id="9790791at2"/>
<organism evidence="4 5">
    <name type="scientific">Trichlorobacter lovleyi (strain ATCC BAA-1151 / DSM 17278 / SZ)</name>
    <name type="common">Geobacter lovleyi</name>
    <dbReference type="NCBI Taxonomy" id="398767"/>
    <lineage>
        <taxon>Bacteria</taxon>
        <taxon>Pseudomonadati</taxon>
        <taxon>Thermodesulfobacteriota</taxon>
        <taxon>Desulfuromonadia</taxon>
        <taxon>Geobacterales</taxon>
        <taxon>Geobacteraceae</taxon>
        <taxon>Trichlorobacter</taxon>
    </lineage>
</organism>
<dbReference type="STRING" id="398767.Glov_2434"/>
<accession>B3E5Q7</accession>
<feature type="domain" description="Response regulatory" evidence="3">
    <location>
        <begin position="4"/>
        <end position="122"/>
    </location>
</feature>
<dbReference type="PANTHER" id="PTHR44591:SF3">
    <property type="entry name" value="RESPONSE REGULATORY DOMAIN-CONTAINING PROTEIN"/>
    <property type="match status" value="1"/>
</dbReference>
<dbReference type="Pfam" id="PF00072">
    <property type="entry name" value="Response_reg"/>
    <property type="match status" value="1"/>
</dbReference>
<evidence type="ECO:0000313" key="5">
    <source>
        <dbReference type="Proteomes" id="UP000002420"/>
    </source>
</evidence>
<dbReference type="AlphaFoldDB" id="B3E5Q7"/>
<dbReference type="HOGENOM" id="CLU_000445_69_17_7"/>
<keyword evidence="1 2" id="KW-0597">Phosphoprotein</keyword>
<proteinExistence type="predicted"/>
<feature type="modified residue" description="4-aspartylphosphate" evidence="2">
    <location>
        <position position="54"/>
    </location>
</feature>
<dbReference type="eggNOG" id="COG0745">
    <property type="taxonomic scope" value="Bacteria"/>
</dbReference>
<dbReference type="Gene3D" id="3.40.50.2300">
    <property type="match status" value="1"/>
</dbReference>
<evidence type="ECO:0000256" key="1">
    <source>
        <dbReference type="ARBA" id="ARBA00022553"/>
    </source>
</evidence>
<dbReference type="SMART" id="SM00448">
    <property type="entry name" value="REC"/>
    <property type="match status" value="1"/>
</dbReference>
<dbReference type="KEGG" id="glo:Glov_2434"/>
<evidence type="ECO:0000313" key="4">
    <source>
        <dbReference type="EMBL" id="ACD96148.1"/>
    </source>
</evidence>
<dbReference type="InterPro" id="IPR050595">
    <property type="entry name" value="Bact_response_regulator"/>
</dbReference>
<reference evidence="4 5" key="1">
    <citation type="submission" date="2008-05" db="EMBL/GenBank/DDBJ databases">
        <title>Complete sequence of chromosome of Geobacter lovleyi SZ.</title>
        <authorList>
            <consortium name="US DOE Joint Genome Institute"/>
            <person name="Lucas S."/>
            <person name="Copeland A."/>
            <person name="Lapidus A."/>
            <person name="Glavina del Rio T."/>
            <person name="Dalin E."/>
            <person name="Tice H."/>
            <person name="Bruce D."/>
            <person name="Goodwin L."/>
            <person name="Pitluck S."/>
            <person name="Chertkov O."/>
            <person name="Meincke L."/>
            <person name="Brettin T."/>
            <person name="Detter J.C."/>
            <person name="Han C."/>
            <person name="Tapia R."/>
            <person name="Kuske C.R."/>
            <person name="Schmutz J."/>
            <person name="Larimer F."/>
            <person name="Land M."/>
            <person name="Hauser L."/>
            <person name="Kyrpides N."/>
            <person name="Mikhailova N."/>
            <person name="Sung Y."/>
            <person name="Fletcher K.E."/>
            <person name="Ritalahti K.M."/>
            <person name="Loeffler F.E."/>
            <person name="Richardson P."/>
        </authorList>
    </citation>
    <scope>NUCLEOTIDE SEQUENCE [LARGE SCALE GENOMIC DNA]</scope>
    <source>
        <strain evidence="5">ATCC BAA-1151 / DSM 17278 / SZ</strain>
    </source>
</reference>
<dbReference type="PANTHER" id="PTHR44591">
    <property type="entry name" value="STRESS RESPONSE REGULATOR PROTEIN 1"/>
    <property type="match status" value="1"/>
</dbReference>
<protein>
    <submittedName>
        <fullName evidence="4">Response regulator receiver protein</fullName>
    </submittedName>
</protein>
<dbReference type="InterPro" id="IPR001789">
    <property type="entry name" value="Sig_transdc_resp-reg_receiver"/>
</dbReference>
<dbReference type="SUPFAM" id="SSF52172">
    <property type="entry name" value="CheY-like"/>
    <property type="match status" value="1"/>
</dbReference>
<evidence type="ECO:0000256" key="2">
    <source>
        <dbReference type="PROSITE-ProRule" id="PRU00169"/>
    </source>
</evidence>
<dbReference type="GO" id="GO:0000160">
    <property type="term" value="P:phosphorelay signal transduction system"/>
    <property type="evidence" value="ECO:0007669"/>
    <property type="project" value="InterPro"/>
</dbReference>
<gene>
    <name evidence="4" type="ordered locus">Glov_2434</name>
</gene>
<dbReference type="Proteomes" id="UP000002420">
    <property type="component" value="Chromosome"/>
</dbReference>
<dbReference type="EMBL" id="CP001089">
    <property type="protein sequence ID" value="ACD96148.1"/>
    <property type="molecule type" value="Genomic_DNA"/>
</dbReference>
<evidence type="ECO:0000259" key="3">
    <source>
        <dbReference type="PROSITE" id="PS50110"/>
    </source>
</evidence>